<comment type="caution">
    <text evidence="7">The sequence shown here is derived from an EMBL/GenBank/DDBJ whole genome shotgun (WGS) entry which is preliminary data.</text>
</comment>
<proteinExistence type="predicted"/>
<dbReference type="RefSeq" id="WP_071449049.1">
    <property type="nucleotide sequence ID" value="NZ_MLOK01000049.1"/>
</dbReference>
<dbReference type="InterPro" id="IPR051541">
    <property type="entry name" value="PTS_SugarTrans_NitroReg"/>
</dbReference>
<dbReference type="EMBL" id="MLOK01000049">
    <property type="protein sequence ID" value="OIM20771.1"/>
    <property type="molecule type" value="Genomic_DNA"/>
</dbReference>
<reference evidence="7 8" key="1">
    <citation type="journal article" date="2016" name="BMC Genomics">
        <title>Consensus pan-genome assembly of the specialised wine bacterium Oenococcus oeni.</title>
        <authorList>
            <person name="Sternes P.R."/>
            <person name="Borneman A.R."/>
        </authorList>
    </citation>
    <scope>NUCLEOTIDE SEQUENCE [LARGE SCALE GENOMIC DNA]</scope>
    <source>
        <strain evidence="7 8">AWRIB661</strain>
    </source>
</reference>
<keyword evidence="5" id="KW-0598">Phosphotransferase system</keyword>
<dbReference type="PROSITE" id="PS00372">
    <property type="entry name" value="PTS_EIIA_TYPE_2_HIS"/>
    <property type="match status" value="1"/>
</dbReference>
<dbReference type="InterPro" id="IPR016152">
    <property type="entry name" value="PTrfase/Anion_transptr"/>
</dbReference>
<keyword evidence="4" id="KW-0808">Transferase</keyword>
<feature type="domain" description="PTS EIIA type-2" evidence="6">
    <location>
        <begin position="5"/>
        <end position="149"/>
    </location>
</feature>
<keyword evidence="2" id="KW-0597">Phosphoprotein</keyword>
<dbReference type="NCBIfam" id="TIGR00848">
    <property type="entry name" value="fruA"/>
    <property type="match status" value="1"/>
</dbReference>
<evidence type="ECO:0000313" key="8">
    <source>
        <dbReference type="Proteomes" id="UP000181728"/>
    </source>
</evidence>
<dbReference type="Pfam" id="PF00359">
    <property type="entry name" value="PTS_EIIA_2"/>
    <property type="match status" value="1"/>
</dbReference>
<dbReference type="PANTHER" id="PTHR47738">
    <property type="entry name" value="PTS SYSTEM FRUCTOSE-LIKE EIIA COMPONENT-RELATED"/>
    <property type="match status" value="1"/>
</dbReference>
<evidence type="ECO:0000256" key="2">
    <source>
        <dbReference type="ARBA" id="ARBA00022553"/>
    </source>
</evidence>
<dbReference type="GO" id="GO:0008982">
    <property type="term" value="F:protein-N(PI)-phosphohistidine-sugar phosphotransferase activity"/>
    <property type="evidence" value="ECO:0007669"/>
    <property type="project" value="InterPro"/>
</dbReference>
<keyword evidence="1" id="KW-0813">Transport</keyword>
<dbReference type="Proteomes" id="UP000181728">
    <property type="component" value="Unassembled WGS sequence"/>
</dbReference>
<sequence length="149" mass="16328">MEAAIALDPRKIIVNSKSKNKEDVIKELTHLFFEYGDISSENDFLSDVYEREKEGPTGIGDLVAIPHGKGTSVIKPSIAIATLSNEIPWESLDDSGARIVILFAVTNDGEGSREHLKLLSEFAKKLGNEIVLEKLTKANTVSEIISAFK</sequence>
<evidence type="ECO:0000256" key="5">
    <source>
        <dbReference type="ARBA" id="ARBA00022683"/>
    </source>
</evidence>
<dbReference type="InterPro" id="IPR004715">
    <property type="entry name" value="PTS_IIA_fruc"/>
</dbReference>
<evidence type="ECO:0000313" key="7">
    <source>
        <dbReference type="EMBL" id="OIM20771.1"/>
    </source>
</evidence>
<dbReference type="SUPFAM" id="SSF55804">
    <property type="entry name" value="Phoshotransferase/anion transport protein"/>
    <property type="match status" value="1"/>
</dbReference>
<protein>
    <submittedName>
        <fullName evidence="7">PTS fructose transporter subunit IIA</fullName>
    </submittedName>
</protein>
<dbReference type="PROSITE" id="PS51094">
    <property type="entry name" value="PTS_EIIA_TYPE_2"/>
    <property type="match status" value="1"/>
</dbReference>
<dbReference type="PANTHER" id="PTHR47738:SF2">
    <property type="entry name" value="PTS SYSTEM FRUCTOSE-LIKE EIIA COMPONENT"/>
    <property type="match status" value="1"/>
</dbReference>
<dbReference type="Gene3D" id="3.40.930.10">
    <property type="entry name" value="Mannitol-specific EII, Chain A"/>
    <property type="match status" value="1"/>
</dbReference>
<keyword evidence="3" id="KW-0762">Sugar transport</keyword>
<organism evidence="7 8">
    <name type="scientific">Oenococcus oeni</name>
    <name type="common">Leuconostoc oenos</name>
    <dbReference type="NCBI Taxonomy" id="1247"/>
    <lineage>
        <taxon>Bacteria</taxon>
        <taxon>Bacillati</taxon>
        <taxon>Bacillota</taxon>
        <taxon>Bacilli</taxon>
        <taxon>Lactobacillales</taxon>
        <taxon>Lactobacillaceae</taxon>
        <taxon>Oenococcus</taxon>
    </lineage>
</organism>
<evidence type="ECO:0000259" key="6">
    <source>
        <dbReference type="PROSITE" id="PS51094"/>
    </source>
</evidence>
<gene>
    <name evidence="7" type="ORF">ATX59_07325</name>
</gene>
<accession>A0A6N4A6P4</accession>
<dbReference type="CDD" id="cd00211">
    <property type="entry name" value="PTS_IIA_fru"/>
    <property type="match status" value="1"/>
</dbReference>
<evidence type="ECO:0000256" key="1">
    <source>
        <dbReference type="ARBA" id="ARBA00022448"/>
    </source>
</evidence>
<evidence type="ECO:0000256" key="4">
    <source>
        <dbReference type="ARBA" id="ARBA00022679"/>
    </source>
</evidence>
<name>A0A6N4A6P4_OENOE</name>
<evidence type="ECO:0000256" key="3">
    <source>
        <dbReference type="ARBA" id="ARBA00022597"/>
    </source>
</evidence>
<dbReference type="AlphaFoldDB" id="A0A6N4A6P4"/>
<dbReference type="InterPro" id="IPR002178">
    <property type="entry name" value="PTS_EIIA_type-2_dom"/>
</dbReference>
<dbReference type="GO" id="GO:0009401">
    <property type="term" value="P:phosphoenolpyruvate-dependent sugar phosphotransferase system"/>
    <property type="evidence" value="ECO:0007669"/>
    <property type="project" value="UniProtKB-KW"/>
</dbReference>
<dbReference type="GO" id="GO:0016020">
    <property type="term" value="C:membrane"/>
    <property type="evidence" value="ECO:0007669"/>
    <property type="project" value="InterPro"/>
</dbReference>